<accession>A0ABP4XMI2</accession>
<dbReference type="InterPro" id="IPR005856">
    <property type="entry name" value="Cys_synth"/>
</dbReference>
<keyword evidence="6 9" id="KW-0663">Pyridoxal phosphate</keyword>
<dbReference type="EC" id="2.5.1.47" evidence="3 9"/>
<feature type="domain" description="Tryptophan synthase beta chain-like PALP" evidence="10">
    <location>
        <begin position="8"/>
        <end position="289"/>
    </location>
</feature>
<evidence type="ECO:0000256" key="8">
    <source>
        <dbReference type="ARBA" id="ARBA00047931"/>
    </source>
</evidence>
<dbReference type="NCBIfam" id="TIGR01139">
    <property type="entry name" value="cysK"/>
    <property type="match status" value="1"/>
</dbReference>
<dbReference type="Gene3D" id="3.40.50.1100">
    <property type="match status" value="2"/>
</dbReference>
<dbReference type="InterPro" id="IPR050214">
    <property type="entry name" value="Cys_Synth/Cystath_Beta-Synth"/>
</dbReference>
<comment type="caution">
    <text evidence="11">The sequence shown here is derived from an EMBL/GenBank/DDBJ whole genome shotgun (WGS) entry which is preliminary data.</text>
</comment>
<proteinExistence type="inferred from homology"/>
<reference evidence="12" key="1">
    <citation type="journal article" date="2019" name="Int. J. Syst. Evol. Microbiol.">
        <title>The Global Catalogue of Microorganisms (GCM) 10K type strain sequencing project: providing services to taxonomists for standard genome sequencing and annotation.</title>
        <authorList>
            <consortium name="The Broad Institute Genomics Platform"/>
            <consortium name="The Broad Institute Genome Sequencing Center for Infectious Disease"/>
            <person name="Wu L."/>
            <person name="Ma J."/>
        </authorList>
    </citation>
    <scope>NUCLEOTIDE SEQUENCE [LARGE SCALE GENOMIC DNA]</scope>
    <source>
        <strain evidence="12">JCM 13250</strain>
    </source>
</reference>
<dbReference type="InterPro" id="IPR005859">
    <property type="entry name" value="CysK"/>
</dbReference>
<keyword evidence="4 9" id="KW-0028">Amino-acid biosynthesis</keyword>
<evidence type="ECO:0000256" key="3">
    <source>
        <dbReference type="ARBA" id="ARBA00012681"/>
    </source>
</evidence>
<keyword evidence="7 9" id="KW-0198">Cysteine biosynthesis</keyword>
<dbReference type="InterPro" id="IPR001216">
    <property type="entry name" value="P-phosphate_BS"/>
</dbReference>
<dbReference type="PROSITE" id="PS00901">
    <property type="entry name" value="CYS_SYNTHASE"/>
    <property type="match status" value="1"/>
</dbReference>
<sequence length="304" mass="31085">MPTYSSVLDLIGRTPLVELSRFGAGLPVRLLAKLESANPAGSVKDRIALAMVEAAEARGQLAPGAHIVEPTSGNTGIGLAMVAAAKGYRVTFTMPESMSVERRALLAAYGAELVLTPAPLGMSGAVAEARRLAEDNGWYLPAQFDNPANPDVHRRTTALEIWNDTDGLVDVVVAGVGTGGTVTGVGQVLKEKKPELRVVAVEPAESPVLSGGAPGPHGIQGIGAGFVPAVLDTDVYDEIAKVTVDEARAAARRLATTEGILAGVSSGAALHAATLVTQPGATVVVVLPDTGERYLSTPLFGGAA</sequence>
<dbReference type="RefSeq" id="WP_344125237.1">
    <property type="nucleotide sequence ID" value="NZ_BAAALT010000003.1"/>
</dbReference>
<dbReference type="Pfam" id="PF00291">
    <property type="entry name" value="PALP"/>
    <property type="match status" value="1"/>
</dbReference>
<evidence type="ECO:0000256" key="6">
    <source>
        <dbReference type="ARBA" id="ARBA00022898"/>
    </source>
</evidence>
<comment type="similarity">
    <text evidence="2 9">Belongs to the cysteine synthase/cystathionine beta-synthase family.</text>
</comment>
<gene>
    <name evidence="11" type="primary">cysK</name>
    <name evidence="11" type="ORF">GCM10009682_02330</name>
</gene>
<keyword evidence="12" id="KW-1185">Reference proteome</keyword>
<evidence type="ECO:0000313" key="12">
    <source>
        <dbReference type="Proteomes" id="UP001500218"/>
    </source>
</evidence>
<evidence type="ECO:0000256" key="1">
    <source>
        <dbReference type="ARBA" id="ARBA00001933"/>
    </source>
</evidence>
<comment type="catalytic activity">
    <reaction evidence="8 9">
        <text>O-acetyl-L-serine + hydrogen sulfide = L-cysteine + acetate</text>
        <dbReference type="Rhea" id="RHEA:14829"/>
        <dbReference type="ChEBI" id="CHEBI:29919"/>
        <dbReference type="ChEBI" id="CHEBI:30089"/>
        <dbReference type="ChEBI" id="CHEBI:35235"/>
        <dbReference type="ChEBI" id="CHEBI:58340"/>
        <dbReference type="EC" id="2.5.1.47"/>
    </reaction>
</comment>
<organism evidence="11 12">
    <name type="scientific">Luedemannella flava</name>
    <dbReference type="NCBI Taxonomy" id="349316"/>
    <lineage>
        <taxon>Bacteria</taxon>
        <taxon>Bacillati</taxon>
        <taxon>Actinomycetota</taxon>
        <taxon>Actinomycetes</taxon>
        <taxon>Micromonosporales</taxon>
        <taxon>Micromonosporaceae</taxon>
        <taxon>Luedemannella</taxon>
    </lineage>
</organism>
<evidence type="ECO:0000256" key="7">
    <source>
        <dbReference type="ARBA" id="ARBA00023192"/>
    </source>
</evidence>
<evidence type="ECO:0000256" key="5">
    <source>
        <dbReference type="ARBA" id="ARBA00022679"/>
    </source>
</evidence>
<dbReference type="SUPFAM" id="SSF53686">
    <property type="entry name" value="Tryptophan synthase beta subunit-like PLP-dependent enzymes"/>
    <property type="match status" value="1"/>
</dbReference>
<keyword evidence="5 9" id="KW-0808">Transferase</keyword>
<dbReference type="Proteomes" id="UP001500218">
    <property type="component" value="Unassembled WGS sequence"/>
</dbReference>
<name>A0ABP4XMI2_9ACTN</name>
<dbReference type="PANTHER" id="PTHR10314">
    <property type="entry name" value="CYSTATHIONINE BETA-SYNTHASE"/>
    <property type="match status" value="1"/>
</dbReference>
<evidence type="ECO:0000259" key="10">
    <source>
        <dbReference type="Pfam" id="PF00291"/>
    </source>
</evidence>
<evidence type="ECO:0000313" key="11">
    <source>
        <dbReference type="EMBL" id="GAA1783744.1"/>
    </source>
</evidence>
<evidence type="ECO:0000256" key="4">
    <source>
        <dbReference type="ARBA" id="ARBA00022605"/>
    </source>
</evidence>
<evidence type="ECO:0000256" key="9">
    <source>
        <dbReference type="RuleBase" id="RU003985"/>
    </source>
</evidence>
<evidence type="ECO:0000256" key="2">
    <source>
        <dbReference type="ARBA" id="ARBA00007103"/>
    </source>
</evidence>
<dbReference type="CDD" id="cd01561">
    <property type="entry name" value="CBS_like"/>
    <property type="match status" value="1"/>
</dbReference>
<dbReference type="NCBIfam" id="TIGR01136">
    <property type="entry name" value="cysKM"/>
    <property type="match status" value="1"/>
</dbReference>
<dbReference type="InterPro" id="IPR036052">
    <property type="entry name" value="TrpB-like_PALP_sf"/>
</dbReference>
<dbReference type="EMBL" id="BAAALT010000003">
    <property type="protein sequence ID" value="GAA1783744.1"/>
    <property type="molecule type" value="Genomic_DNA"/>
</dbReference>
<dbReference type="InterPro" id="IPR001926">
    <property type="entry name" value="TrpB-like_PALP"/>
</dbReference>
<protein>
    <recommendedName>
        <fullName evidence="3 9">Cysteine synthase</fullName>
        <ecNumber evidence="3 9">2.5.1.47</ecNumber>
    </recommendedName>
</protein>
<comment type="cofactor">
    <cofactor evidence="1 9">
        <name>pyridoxal 5'-phosphate</name>
        <dbReference type="ChEBI" id="CHEBI:597326"/>
    </cofactor>
</comment>